<dbReference type="AlphaFoldDB" id="A0A0B2VHI4"/>
<keyword evidence="3" id="KW-1185">Reference proteome</keyword>
<protein>
    <submittedName>
        <fullName evidence="2">Uncharacterized protein</fullName>
    </submittedName>
</protein>
<dbReference type="Proteomes" id="UP000031036">
    <property type="component" value="Unassembled WGS sequence"/>
</dbReference>
<evidence type="ECO:0000313" key="2">
    <source>
        <dbReference type="EMBL" id="KHN80937.1"/>
    </source>
</evidence>
<name>A0A0B2VHI4_TOXCA</name>
<comment type="caution">
    <text evidence="2">The sequence shown here is derived from an EMBL/GenBank/DDBJ whole genome shotgun (WGS) entry which is preliminary data.</text>
</comment>
<gene>
    <name evidence="2" type="ORF">Tcan_15583</name>
</gene>
<keyword evidence="1" id="KW-1133">Transmembrane helix</keyword>
<accession>A0A0B2VHI4</accession>
<keyword evidence="1" id="KW-0812">Transmembrane</keyword>
<evidence type="ECO:0000313" key="3">
    <source>
        <dbReference type="Proteomes" id="UP000031036"/>
    </source>
</evidence>
<organism evidence="2 3">
    <name type="scientific">Toxocara canis</name>
    <name type="common">Canine roundworm</name>
    <dbReference type="NCBI Taxonomy" id="6265"/>
    <lineage>
        <taxon>Eukaryota</taxon>
        <taxon>Metazoa</taxon>
        <taxon>Ecdysozoa</taxon>
        <taxon>Nematoda</taxon>
        <taxon>Chromadorea</taxon>
        <taxon>Rhabditida</taxon>
        <taxon>Spirurina</taxon>
        <taxon>Ascaridomorpha</taxon>
        <taxon>Ascaridoidea</taxon>
        <taxon>Toxocaridae</taxon>
        <taxon>Toxocara</taxon>
    </lineage>
</organism>
<dbReference type="EMBL" id="JPKZ01001631">
    <property type="protein sequence ID" value="KHN80937.1"/>
    <property type="molecule type" value="Genomic_DNA"/>
</dbReference>
<sequence>MEESGRCRSEWCRLSNNVACCRTQTAYRSDGTAKERKYIFYGRYAIEEEMRIVVSVFLTMSIMFMAASVFLFAQTAITASDCEEGEWLRTTCDDITCSPHSAMTIFKTVKCGHRRQKTIKANCFVRRCEWPSREVKCSIRGGREERTMLLFDTENATIGLSYSLADSIC</sequence>
<proteinExistence type="predicted"/>
<reference evidence="2 3" key="1">
    <citation type="submission" date="2014-11" db="EMBL/GenBank/DDBJ databases">
        <title>Genetic blueprint of the zoonotic pathogen Toxocara canis.</title>
        <authorList>
            <person name="Zhu X.-Q."/>
            <person name="Korhonen P.K."/>
            <person name="Cai H."/>
            <person name="Young N.D."/>
            <person name="Nejsum P."/>
            <person name="von Samson-Himmelstjerna G."/>
            <person name="Boag P.R."/>
            <person name="Tan P."/>
            <person name="Li Q."/>
            <person name="Min J."/>
            <person name="Yang Y."/>
            <person name="Wang X."/>
            <person name="Fang X."/>
            <person name="Hall R.S."/>
            <person name="Hofmann A."/>
            <person name="Sternberg P.W."/>
            <person name="Jex A.R."/>
            <person name="Gasser R.B."/>
        </authorList>
    </citation>
    <scope>NUCLEOTIDE SEQUENCE [LARGE SCALE GENOMIC DNA]</scope>
    <source>
        <strain evidence="2">PN_DK_2014</strain>
    </source>
</reference>
<keyword evidence="1" id="KW-0472">Membrane</keyword>
<evidence type="ECO:0000256" key="1">
    <source>
        <dbReference type="SAM" id="Phobius"/>
    </source>
</evidence>
<feature type="transmembrane region" description="Helical" evidence="1">
    <location>
        <begin position="52"/>
        <end position="73"/>
    </location>
</feature>